<dbReference type="InterPro" id="IPR000283">
    <property type="entry name" value="NADH_UbQ_OxRdtase_75kDa_su_CS"/>
</dbReference>
<evidence type="ECO:0000256" key="6">
    <source>
        <dbReference type="ARBA" id="ARBA00023004"/>
    </source>
</evidence>
<evidence type="ECO:0000256" key="7">
    <source>
        <dbReference type="ARBA" id="ARBA00023014"/>
    </source>
</evidence>
<dbReference type="SMART" id="SM00926">
    <property type="entry name" value="Molybdop_Fe4S4"/>
    <property type="match status" value="1"/>
</dbReference>
<dbReference type="RefSeq" id="WP_236098022.1">
    <property type="nucleotide sequence ID" value="NZ_JAKGUD010000001.1"/>
</dbReference>
<dbReference type="InterPro" id="IPR006656">
    <property type="entry name" value="Mopterin_OxRdtase"/>
</dbReference>
<reference evidence="13 14" key="1">
    <citation type="submission" date="2022-01" db="EMBL/GenBank/DDBJ databases">
        <title>Dethiosulfovibrio faecalis sp. nov., a novel proteolytic, non-sulfur-reducing bacterium isolated from a marine aquaculture solid waste bioreactor.</title>
        <authorList>
            <person name="Grabowski S."/>
            <person name="Apolinario E."/>
            <person name="Schneider N."/>
            <person name="Marshall C.W."/>
            <person name="Sowers K.R."/>
        </authorList>
    </citation>
    <scope>NUCLEOTIDE SEQUENCE [LARGE SCALE GENOMIC DNA]</scope>
    <source>
        <strain evidence="13 14">DSM 12537</strain>
    </source>
</reference>
<feature type="domain" description="2Fe-2S ferredoxin-type" evidence="9">
    <location>
        <begin position="2"/>
        <end position="80"/>
    </location>
</feature>
<evidence type="ECO:0000256" key="8">
    <source>
        <dbReference type="ARBA" id="ARBA00034078"/>
    </source>
</evidence>
<dbReference type="PROSITE" id="PS51085">
    <property type="entry name" value="2FE2S_FER_2"/>
    <property type="match status" value="1"/>
</dbReference>
<evidence type="ECO:0000256" key="4">
    <source>
        <dbReference type="ARBA" id="ARBA00022719"/>
    </source>
</evidence>
<keyword evidence="7" id="KW-0411">Iron-sulfur</keyword>
<dbReference type="PROSITE" id="PS00198">
    <property type="entry name" value="4FE4S_FER_1"/>
    <property type="match status" value="1"/>
</dbReference>
<dbReference type="PROSITE" id="PS51379">
    <property type="entry name" value="4FE4S_FER_2"/>
    <property type="match status" value="2"/>
</dbReference>
<evidence type="ECO:0000259" key="11">
    <source>
        <dbReference type="PROSITE" id="PS51669"/>
    </source>
</evidence>
<dbReference type="InterPro" id="IPR054351">
    <property type="entry name" value="NADH_UbQ_OxRdtase_ferredoxin"/>
</dbReference>
<dbReference type="Gene3D" id="3.40.50.740">
    <property type="match status" value="2"/>
</dbReference>
<dbReference type="PANTHER" id="PTHR43105:SF10">
    <property type="entry name" value="NADH-QUINONE OXIDOREDUCTASE SUBUNIT G"/>
    <property type="match status" value="1"/>
</dbReference>
<dbReference type="SUPFAM" id="SSF54292">
    <property type="entry name" value="2Fe-2S ferredoxin-like"/>
    <property type="match status" value="1"/>
</dbReference>
<protein>
    <submittedName>
        <fullName evidence="13">2Fe-2S iron-sulfur cluster-binding protein</fullName>
    </submittedName>
</protein>
<evidence type="ECO:0000256" key="1">
    <source>
        <dbReference type="ARBA" id="ARBA00001966"/>
    </source>
</evidence>
<dbReference type="Gene3D" id="3.40.228.10">
    <property type="entry name" value="Dimethylsulfoxide Reductase, domain 2"/>
    <property type="match status" value="1"/>
</dbReference>
<evidence type="ECO:0000256" key="2">
    <source>
        <dbReference type="ARBA" id="ARBA00022485"/>
    </source>
</evidence>
<dbReference type="Gene3D" id="3.30.70.20">
    <property type="match status" value="1"/>
</dbReference>
<evidence type="ECO:0000259" key="9">
    <source>
        <dbReference type="PROSITE" id="PS51085"/>
    </source>
</evidence>
<comment type="cofactor">
    <cofactor evidence="8">
        <name>[2Fe-2S] cluster</name>
        <dbReference type="ChEBI" id="CHEBI:190135"/>
    </cofactor>
</comment>
<evidence type="ECO:0000313" key="13">
    <source>
        <dbReference type="EMBL" id="MCF4141555.1"/>
    </source>
</evidence>
<feature type="domain" description="4Fe-4S His(Cys)3-ligated-type" evidence="12">
    <location>
        <begin position="80"/>
        <end position="119"/>
    </location>
</feature>
<proteinExistence type="predicted"/>
<evidence type="ECO:0000259" key="10">
    <source>
        <dbReference type="PROSITE" id="PS51379"/>
    </source>
</evidence>
<dbReference type="EMBL" id="JAKGUD010000001">
    <property type="protein sequence ID" value="MCF4141555.1"/>
    <property type="molecule type" value="Genomic_DNA"/>
</dbReference>
<organism evidence="13 14">
    <name type="scientific">Dethiosulfovibrio marinus</name>
    <dbReference type="NCBI Taxonomy" id="133532"/>
    <lineage>
        <taxon>Bacteria</taxon>
        <taxon>Thermotogati</taxon>
        <taxon>Synergistota</taxon>
        <taxon>Synergistia</taxon>
        <taxon>Synergistales</taxon>
        <taxon>Dethiosulfovibrionaceae</taxon>
        <taxon>Dethiosulfovibrio</taxon>
    </lineage>
</organism>
<comment type="cofactor">
    <cofactor evidence="1">
        <name>[4Fe-4S] cluster</name>
        <dbReference type="ChEBI" id="CHEBI:49883"/>
    </cofactor>
</comment>
<dbReference type="Pfam" id="PF00384">
    <property type="entry name" value="Molybdopterin"/>
    <property type="match status" value="1"/>
</dbReference>
<dbReference type="Gene3D" id="3.10.20.740">
    <property type="match status" value="1"/>
</dbReference>
<dbReference type="PROSITE" id="PS51669">
    <property type="entry name" value="4FE4S_MOW_BIS_MGD"/>
    <property type="match status" value="1"/>
</dbReference>
<dbReference type="SUPFAM" id="SSF54862">
    <property type="entry name" value="4Fe-4S ferredoxins"/>
    <property type="match status" value="1"/>
</dbReference>
<dbReference type="InterPro" id="IPR019574">
    <property type="entry name" value="NADH_UbQ_OxRdtase_Gsu_4Fe4S-bd"/>
</dbReference>
<keyword evidence="4" id="KW-0874">Quinone</keyword>
<keyword evidence="2" id="KW-0004">4Fe-4S</keyword>
<comment type="caution">
    <text evidence="13">The sequence shown here is derived from an EMBL/GenBank/DDBJ whole genome shotgun (WGS) entry which is preliminary data.</text>
</comment>
<evidence type="ECO:0000259" key="12">
    <source>
        <dbReference type="PROSITE" id="PS51839"/>
    </source>
</evidence>
<dbReference type="PROSITE" id="PS51839">
    <property type="entry name" value="4FE4S_HC3"/>
    <property type="match status" value="1"/>
</dbReference>
<keyword evidence="6" id="KW-0408">Iron</keyword>
<feature type="domain" description="4Fe-4S ferredoxin-type" evidence="10">
    <location>
        <begin position="183"/>
        <end position="212"/>
    </location>
</feature>
<evidence type="ECO:0000313" key="14">
    <source>
        <dbReference type="Proteomes" id="UP001200430"/>
    </source>
</evidence>
<dbReference type="InterPro" id="IPR006963">
    <property type="entry name" value="Mopterin_OxRdtase_4Fe-4S_dom"/>
</dbReference>
<dbReference type="InterPro" id="IPR001041">
    <property type="entry name" value="2Fe-2S_ferredoxin-type"/>
</dbReference>
<accession>A0ABS9EK75</accession>
<sequence length="671" mass="72062">MSQITLTIDGKICNGSAGQTILEVARANDIYIPTLCYLEGLSPIGACRMCVVEVEGNAKLLTSCTTPANDGMVVHTATDKLKAYRKEILELMFAGRNHFCMFCSQSGDCELQRLAIEHGMDSVRYPFLYAPFHNDTSKETIQMDHNRCILCLRCIRVCAEKVGAHTLDLEKRGWNTNVVADLGQLLGQSESCVDCGACAQVCPTGAITIRDFVYRGRRNDCDDVVESVCPLCSMGCKIKAYVRTGSVTRVEGTETSSPDGGQLCFKGRWELPKSTERDRVAVPMIREGSSFREASWEEALDLVATKIKGSAKDKVGALVSDLSSNEDLSSYAALFRYGLRLGKFDVFNGDVSRGFLKGMEPVAMQKVRPFTAAHNILESDVIMTVGADPQKEAPVVASYVRVGAIKNGASVINVSGDGAPFPGVTDSDLRVDESDMESFLGGLCAMVADVKSGKDIDTSKLADRFDLDAASVCEAVKLLAGAKKPVFVVGRKAAKFPKAVTAVTNVAIVSGGTFDDGLAVVPLMTSGNSLGTLHSMLGQESWLGEGDLDVLFVSSTGLVDEDPDTLDAMTKSRFTVVHTPFMVHPLVNMADVILPAQAWFEVGGHYCSLEGESRKAEVIVKPGDERLGVDEVVSGLAERLGVTLDRSCSVGPCESVFLSDVAPDKAKTVEL</sequence>
<dbReference type="Gene3D" id="2.20.25.90">
    <property type="entry name" value="ADC-like domains"/>
    <property type="match status" value="1"/>
</dbReference>
<dbReference type="Proteomes" id="UP001200430">
    <property type="component" value="Unassembled WGS sequence"/>
</dbReference>
<dbReference type="PROSITE" id="PS00641">
    <property type="entry name" value="COMPLEX1_75K_1"/>
    <property type="match status" value="1"/>
</dbReference>
<evidence type="ECO:0000256" key="3">
    <source>
        <dbReference type="ARBA" id="ARBA00022714"/>
    </source>
</evidence>
<dbReference type="SUPFAM" id="SSF53706">
    <property type="entry name" value="Formate dehydrogenase/DMSO reductase, domains 1-3"/>
    <property type="match status" value="1"/>
</dbReference>
<dbReference type="InterPro" id="IPR017900">
    <property type="entry name" value="4Fe4S_Fe_S_CS"/>
</dbReference>
<dbReference type="Pfam" id="PF13510">
    <property type="entry name" value="Fer2_4"/>
    <property type="match status" value="1"/>
</dbReference>
<keyword evidence="3" id="KW-0001">2Fe-2S</keyword>
<keyword evidence="14" id="KW-1185">Reference proteome</keyword>
<dbReference type="Pfam" id="PF22117">
    <property type="entry name" value="Fer4_Nqo3"/>
    <property type="match status" value="1"/>
</dbReference>
<name>A0ABS9EK75_9BACT</name>
<evidence type="ECO:0000256" key="5">
    <source>
        <dbReference type="ARBA" id="ARBA00022723"/>
    </source>
</evidence>
<dbReference type="PANTHER" id="PTHR43105">
    <property type="entry name" value="RESPIRATORY NITRATE REDUCTASE"/>
    <property type="match status" value="1"/>
</dbReference>
<feature type="domain" description="4Fe-4S ferredoxin-type" evidence="10">
    <location>
        <begin position="139"/>
        <end position="170"/>
    </location>
</feature>
<feature type="domain" description="4Fe-4S Mo/W bis-MGD-type" evidence="11">
    <location>
        <begin position="222"/>
        <end position="278"/>
    </location>
</feature>
<dbReference type="InterPro" id="IPR036010">
    <property type="entry name" value="2Fe-2S_ferredoxin-like_sf"/>
</dbReference>
<gene>
    <name evidence="13" type="ORF">L2W38_01815</name>
</gene>
<dbReference type="InterPro" id="IPR050123">
    <property type="entry name" value="Prok_molybdopt-oxidoreductase"/>
</dbReference>
<dbReference type="SMART" id="SM00929">
    <property type="entry name" value="NADH-G_4Fe-4S_3"/>
    <property type="match status" value="1"/>
</dbReference>
<dbReference type="Pfam" id="PF04879">
    <property type="entry name" value="Molybdop_Fe4S4"/>
    <property type="match status" value="1"/>
</dbReference>
<dbReference type="CDD" id="cd00207">
    <property type="entry name" value="fer2"/>
    <property type="match status" value="1"/>
</dbReference>
<dbReference type="Pfam" id="PF10588">
    <property type="entry name" value="NADH-G_4Fe-4S_3"/>
    <property type="match status" value="1"/>
</dbReference>
<keyword evidence="5" id="KW-0479">Metal-binding</keyword>
<dbReference type="InterPro" id="IPR017896">
    <property type="entry name" value="4Fe4S_Fe-S-bd"/>
</dbReference>